<feature type="compositionally biased region" description="Basic and acidic residues" evidence="1">
    <location>
        <begin position="227"/>
        <end position="238"/>
    </location>
</feature>
<evidence type="ECO:0000256" key="1">
    <source>
        <dbReference type="SAM" id="MobiDB-lite"/>
    </source>
</evidence>
<feature type="region of interest" description="Disordered" evidence="1">
    <location>
        <begin position="1"/>
        <end position="21"/>
    </location>
</feature>
<feature type="region of interest" description="Disordered" evidence="1">
    <location>
        <begin position="144"/>
        <end position="176"/>
    </location>
</feature>
<feature type="region of interest" description="Disordered" evidence="1">
    <location>
        <begin position="82"/>
        <end position="101"/>
    </location>
</feature>
<keyword evidence="3" id="KW-1185">Reference proteome</keyword>
<sequence>MATPSPRKLHKRFAPSRAGSDISSATIYSSSSTLVNEDLFSTSTIATPSKPWAVKALNQLGLKCKKSMVFGKGKKKEEIENMVESDDDEPHPTLGRRTPPPFVFDISREARSRIKRRMVEEHEEIDLLPECLPEMLRRAPSTNALVQSKGAQQRHRLKDLRLASTPDLRSRAKRDSFEQDPFYLEDMIRQFPRPPVHNPGEYKSREAINPSVRRQNSNFSLPTSKAYPDRTRTQTRHWIDRPVHRDVIYSRQPPSSNNAFCGS</sequence>
<dbReference type="Proteomes" id="UP000757232">
    <property type="component" value="Unassembled WGS sequence"/>
</dbReference>
<gene>
    <name evidence="2" type="ORF">A7U60_g6070</name>
</gene>
<dbReference type="OrthoDB" id="10583901at2759"/>
<name>A0A9Q5N2L8_SANBA</name>
<feature type="compositionally biased region" description="Polar residues" evidence="1">
    <location>
        <begin position="252"/>
        <end position="263"/>
    </location>
</feature>
<proteinExistence type="predicted"/>
<feature type="region of interest" description="Disordered" evidence="1">
    <location>
        <begin position="244"/>
        <end position="263"/>
    </location>
</feature>
<feature type="region of interest" description="Disordered" evidence="1">
    <location>
        <begin position="191"/>
        <end position="238"/>
    </location>
</feature>
<dbReference type="AlphaFoldDB" id="A0A9Q5N2L8"/>
<protein>
    <submittedName>
        <fullName evidence="2">Uncharacterized protein</fullName>
    </submittedName>
</protein>
<comment type="caution">
    <text evidence="2">The sequence shown here is derived from an EMBL/GenBank/DDBJ whole genome shotgun (WGS) entry which is preliminary data.</text>
</comment>
<feature type="compositionally biased region" description="Polar residues" evidence="1">
    <location>
        <begin position="212"/>
        <end position="223"/>
    </location>
</feature>
<dbReference type="EMBL" id="LNZH02000198">
    <property type="protein sequence ID" value="OCB86897.1"/>
    <property type="molecule type" value="Genomic_DNA"/>
</dbReference>
<evidence type="ECO:0000313" key="3">
    <source>
        <dbReference type="Proteomes" id="UP000757232"/>
    </source>
</evidence>
<organism evidence="2 3">
    <name type="scientific">Sanghuangporus baumii</name>
    <name type="common">Phellinus baumii</name>
    <dbReference type="NCBI Taxonomy" id="108892"/>
    <lineage>
        <taxon>Eukaryota</taxon>
        <taxon>Fungi</taxon>
        <taxon>Dikarya</taxon>
        <taxon>Basidiomycota</taxon>
        <taxon>Agaricomycotina</taxon>
        <taxon>Agaricomycetes</taxon>
        <taxon>Hymenochaetales</taxon>
        <taxon>Hymenochaetaceae</taxon>
        <taxon>Sanghuangporus</taxon>
    </lineage>
</organism>
<accession>A0A9Q5N2L8</accession>
<evidence type="ECO:0000313" key="2">
    <source>
        <dbReference type="EMBL" id="OCB86897.1"/>
    </source>
</evidence>
<reference evidence="2" key="1">
    <citation type="submission" date="2016-06" db="EMBL/GenBank/DDBJ databases">
        <title>Draft Genome sequence of the fungus Inonotus baumii.</title>
        <authorList>
            <person name="Zhu H."/>
            <person name="Lin W."/>
        </authorList>
    </citation>
    <scope>NUCLEOTIDE SEQUENCE</scope>
    <source>
        <strain evidence="2">821</strain>
    </source>
</reference>